<dbReference type="InterPro" id="IPR011009">
    <property type="entry name" value="Kinase-like_dom_sf"/>
</dbReference>
<dbReference type="Gene3D" id="2.60.200.20">
    <property type="match status" value="1"/>
</dbReference>
<dbReference type="SMART" id="SM00240">
    <property type="entry name" value="FHA"/>
    <property type="match status" value="1"/>
</dbReference>
<comment type="similarity">
    <text evidence="1">Belongs to the protein kinase superfamily. CAMK Ser/Thr protein kinase family. CHEK2 subfamily.</text>
</comment>
<dbReference type="Proteomes" id="UP000799772">
    <property type="component" value="Unassembled WGS sequence"/>
</dbReference>
<dbReference type="PROSITE" id="PS50011">
    <property type="entry name" value="PROTEIN_KINASE_DOM"/>
    <property type="match status" value="1"/>
</dbReference>
<dbReference type="GO" id="GO:0004674">
    <property type="term" value="F:protein serine/threonine kinase activity"/>
    <property type="evidence" value="ECO:0007669"/>
    <property type="project" value="UniProtKB-KW"/>
</dbReference>
<dbReference type="SUPFAM" id="SSF56112">
    <property type="entry name" value="Protein kinase-like (PK-like)"/>
    <property type="match status" value="1"/>
</dbReference>
<dbReference type="EMBL" id="ML978125">
    <property type="protein sequence ID" value="KAF2100119.1"/>
    <property type="molecule type" value="Genomic_DNA"/>
</dbReference>
<evidence type="ECO:0000256" key="6">
    <source>
        <dbReference type="SAM" id="MobiDB-lite"/>
    </source>
</evidence>
<keyword evidence="5" id="KW-0418">Kinase</keyword>
<dbReference type="Gene3D" id="1.10.510.10">
    <property type="entry name" value="Transferase(Phosphotransferase) domain 1"/>
    <property type="match status" value="1"/>
</dbReference>
<dbReference type="PANTHER" id="PTHR24347">
    <property type="entry name" value="SERINE/THREONINE-PROTEIN KINASE"/>
    <property type="match status" value="1"/>
</dbReference>
<dbReference type="InterPro" id="IPR000719">
    <property type="entry name" value="Prot_kinase_dom"/>
</dbReference>
<dbReference type="Pfam" id="PF00498">
    <property type="entry name" value="FHA"/>
    <property type="match status" value="1"/>
</dbReference>
<dbReference type="PROSITE" id="PS00107">
    <property type="entry name" value="PROTEIN_KINASE_ATP"/>
    <property type="match status" value="1"/>
</dbReference>
<proteinExistence type="inferred from homology"/>
<keyword evidence="5" id="KW-0808">Transferase</keyword>
<dbReference type="SMART" id="SM00220">
    <property type="entry name" value="S_TKc"/>
    <property type="match status" value="1"/>
</dbReference>
<feature type="domain" description="Protein kinase" evidence="8">
    <location>
        <begin position="185"/>
        <end position="440"/>
    </location>
</feature>
<dbReference type="SUPFAM" id="SSF49879">
    <property type="entry name" value="SMAD/FHA domain"/>
    <property type="match status" value="1"/>
</dbReference>
<evidence type="ECO:0000256" key="4">
    <source>
        <dbReference type="PROSITE-ProRule" id="PRU10141"/>
    </source>
</evidence>
<feature type="binding site" evidence="4">
    <location>
        <position position="214"/>
    </location>
    <ligand>
        <name>ATP</name>
        <dbReference type="ChEBI" id="CHEBI:30616"/>
    </ligand>
</feature>
<gene>
    <name evidence="9" type="ORF">NA57DRAFT_75620</name>
</gene>
<comment type="caution">
    <text evidence="9">The sequence shown here is derived from an EMBL/GenBank/DDBJ whole genome shotgun (WGS) entry which is preliminary data.</text>
</comment>
<dbReference type="AlphaFoldDB" id="A0A9P4MBW7"/>
<organism evidence="9 10">
    <name type="scientific">Rhizodiscina lignyota</name>
    <dbReference type="NCBI Taxonomy" id="1504668"/>
    <lineage>
        <taxon>Eukaryota</taxon>
        <taxon>Fungi</taxon>
        <taxon>Dikarya</taxon>
        <taxon>Ascomycota</taxon>
        <taxon>Pezizomycotina</taxon>
        <taxon>Dothideomycetes</taxon>
        <taxon>Pleosporomycetidae</taxon>
        <taxon>Aulographales</taxon>
        <taxon>Rhizodiscinaceae</taxon>
        <taxon>Rhizodiscina</taxon>
    </lineage>
</organism>
<feature type="region of interest" description="Disordered" evidence="6">
    <location>
        <begin position="456"/>
        <end position="475"/>
    </location>
</feature>
<dbReference type="PROSITE" id="PS00108">
    <property type="entry name" value="PROTEIN_KINASE_ST"/>
    <property type="match status" value="1"/>
</dbReference>
<evidence type="ECO:0000256" key="2">
    <source>
        <dbReference type="ARBA" id="ARBA00022741"/>
    </source>
</evidence>
<name>A0A9P4MBW7_9PEZI</name>
<sequence length="475" mass="53395">MGSLIIHNNSTGDSDYCSDATSSFSTTGNYLSSPLSSQSSESPVTTAKEEYAQEDAIWGYLYPHDPLFGDPLKLARRDPCYECSARSSGKGYLLGNHSECDRSIHFPTVSERHCVIFPQGEAGTLIAYVQDLSTLGTFVNGQLVGQNRRRRLRFGDQISFSVTGAGLCSFWYVKRRQATTFVAKYSQRECIGKGHFAKVYRCVERSTGKQYAVKRSAPNHTFSIREIGVMMSLKHRRILDLRDVFTETAETDIVMELGAGGSLFDRVRIKKLKEPEARKVFKQLGEALKYLHNRDIVHRDIKPENILFIDHQLNIKLCDFGLAQVGESDYISTEACGTPAYMAPELVGKERRHYTCAVDIWAAGVVLYVSLCGFPPFSDELYSPSFPFKMREQIQLGQFTFTSPYWDTISNAAVDLVGRMLTVDPDLRPTIEDCLAHPWTTAASHDELKWRDQGLPADYTKGNTETREFSSPLAR</sequence>
<protein>
    <submittedName>
        <fullName evidence="9">Pkinase-domain-containing protein</fullName>
    </submittedName>
</protein>
<dbReference type="InterPro" id="IPR008271">
    <property type="entry name" value="Ser/Thr_kinase_AS"/>
</dbReference>
<evidence type="ECO:0000259" key="7">
    <source>
        <dbReference type="PROSITE" id="PS50006"/>
    </source>
</evidence>
<dbReference type="PROSITE" id="PS50006">
    <property type="entry name" value="FHA_DOMAIN"/>
    <property type="match status" value="1"/>
</dbReference>
<dbReference type="OrthoDB" id="407410at2759"/>
<dbReference type="GO" id="GO:0005524">
    <property type="term" value="F:ATP binding"/>
    <property type="evidence" value="ECO:0007669"/>
    <property type="project" value="UniProtKB-UniRule"/>
</dbReference>
<evidence type="ECO:0000256" key="5">
    <source>
        <dbReference type="RuleBase" id="RU000304"/>
    </source>
</evidence>
<keyword evidence="2 4" id="KW-0547">Nucleotide-binding</keyword>
<keyword evidence="10" id="KW-1185">Reference proteome</keyword>
<accession>A0A9P4MBW7</accession>
<evidence type="ECO:0000259" key="8">
    <source>
        <dbReference type="PROSITE" id="PS50011"/>
    </source>
</evidence>
<evidence type="ECO:0000313" key="9">
    <source>
        <dbReference type="EMBL" id="KAF2100119.1"/>
    </source>
</evidence>
<dbReference type="CDD" id="cd05117">
    <property type="entry name" value="STKc_CAMK"/>
    <property type="match status" value="1"/>
</dbReference>
<evidence type="ECO:0000256" key="1">
    <source>
        <dbReference type="ARBA" id="ARBA00005575"/>
    </source>
</evidence>
<dbReference type="FunFam" id="1.10.510.10:FF:000571">
    <property type="entry name" value="Maternal embryonic leucine zipper kinase"/>
    <property type="match status" value="1"/>
</dbReference>
<evidence type="ECO:0000313" key="10">
    <source>
        <dbReference type="Proteomes" id="UP000799772"/>
    </source>
</evidence>
<dbReference type="Pfam" id="PF00069">
    <property type="entry name" value="Pkinase"/>
    <property type="match status" value="1"/>
</dbReference>
<feature type="domain" description="FHA" evidence="7">
    <location>
        <begin position="92"/>
        <end position="144"/>
    </location>
</feature>
<keyword evidence="3 4" id="KW-0067">ATP-binding</keyword>
<dbReference type="InterPro" id="IPR000253">
    <property type="entry name" value="FHA_dom"/>
</dbReference>
<reference evidence="9" key="1">
    <citation type="journal article" date="2020" name="Stud. Mycol.">
        <title>101 Dothideomycetes genomes: a test case for predicting lifestyles and emergence of pathogens.</title>
        <authorList>
            <person name="Haridas S."/>
            <person name="Albert R."/>
            <person name="Binder M."/>
            <person name="Bloem J."/>
            <person name="Labutti K."/>
            <person name="Salamov A."/>
            <person name="Andreopoulos B."/>
            <person name="Baker S."/>
            <person name="Barry K."/>
            <person name="Bills G."/>
            <person name="Bluhm B."/>
            <person name="Cannon C."/>
            <person name="Castanera R."/>
            <person name="Culley D."/>
            <person name="Daum C."/>
            <person name="Ezra D."/>
            <person name="Gonzalez J."/>
            <person name="Henrissat B."/>
            <person name="Kuo A."/>
            <person name="Liang C."/>
            <person name="Lipzen A."/>
            <person name="Lutzoni F."/>
            <person name="Magnuson J."/>
            <person name="Mondo S."/>
            <person name="Nolan M."/>
            <person name="Ohm R."/>
            <person name="Pangilinan J."/>
            <person name="Park H.-J."/>
            <person name="Ramirez L."/>
            <person name="Alfaro M."/>
            <person name="Sun H."/>
            <person name="Tritt A."/>
            <person name="Yoshinaga Y."/>
            <person name="Zwiers L.-H."/>
            <person name="Turgeon B."/>
            <person name="Goodwin S."/>
            <person name="Spatafora J."/>
            <person name="Crous P."/>
            <person name="Grigoriev I."/>
        </authorList>
    </citation>
    <scope>NUCLEOTIDE SEQUENCE</scope>
    <source>
        <strain evidence="9">CBS 133067</strain>
    </source>
</reference>
<evidence type="ECO:0000256" key="3">
    <source>
        <dbReference type="ARBA" id="ARBA00022840"/>
    </source>
</evidence>
<keyword evidence="5" id="KW-0723">Serine/threonine-protein kinase</keyword>
<dbReference type="InterPro" id="IPR008984">
    <property type="entry name" value="SMAD_FHA_dom_sf"/>
</dbReference>
<dbReference type="InterPro" id="IPR017441">
    <property type="entry name" value="Protein_kinase_ATP_BS"/>
</dbReference>